<dbReference type="PANTHER" id="PTHR12832">
    <property type="entry name" value="TESTIS-SPECIFIC PROTEIN PBS13 T-COMPLEX 11"/>
    <property type="match status" value="1"/>
</dbReference>
<reference evidence="4" key="1">
    <citation type="submission" date="2015-07" db="EMBL/GenBank/DDBJ databases">
        <title>Transcriptome Assembly of Anthurium amnicola.</title>
        <authorList>
            <person name="Suzuki J."/>
        </authorList>
    </citation>
    <scope>NUCLEOTIDE SEQUENCE</scope>
</reference>
<sequence length="1037" mass="117197">MDTASGLEWAEGGRPAAIAFEFPAADSSSTPSRSPRSKVPGRIRRRLTGCRSTPCSVEEIEAKLREADLRRQQFHECLSNKARTKLRCAPWSLQDEEYGQRLEAKLCAAEQKRLSLLQKTQMRLSRLNELRQSAKAGVEMRFEKEREELGMKVESRMQHAEANRILLLQTRMQRIALVQEKKAQSLLKQINREKKYKDLVRAATYQKRVAAEKKRLGLLETEKTRARAKIIQACRVAKFVCQQREIERRMKEELEDRLQRAKKQRGEYLRQRGSPSCSSRITLIEMHNHGDFLSRKIARCWRQFVKLRKTTLSLAEAYKALEINEDLVRSIPFGQLACCIEAAKTLETTKALLDRLVSRLMLPWSFSQSGPENIDHLLKHVASSKKRVSTDKETQGRGQTKRAFGKELRSHEPCNLSRYPVRAVLCAYMIFGHPDVVFSKHGEHEIALVDSATSFIQEFESLINLILIGPDSVPLSRRSSPDMSSTQLPKQQTFRSQLAAFDAAWCSYLHRFVAWKVKDARLLEEDLVRVACQLELSMMQKCKLSPEGKSPDLSHDMRAIQKQVTEDQRLLREKVQHLSGSAGIERMEHALSSARAKYFEAKESGSPTMTPIAHISSSSSVMSSSQSDSSAILTSTEKRCHFERGGRSSSVVRSLFKEESSNLQKRGPSVQGKDPQTPLPVDKQFMENEVLVNEMLHQRRHSFVDGSNINGKEMDIKAKVKETMEKAFWDEVMESLRKEQPDYGRIIVLVKEVRDELCGMTPKSWKGEILDSIDLDILSQVLESRTNDMSYLGKILEYALGMLLKLSAPVNEAEMKKTHEKFLMELADTAAESKDQLNSPFVTTVVSGLRFVLEQALKQEISRARIQMIEPIIRGPSGVEYLQKAFANHYGPPSDAATTLPLTAQWISSARESLQEWEEHTDSLSTLPTSQGLPPLTALRSGGNIPSASSSSLSLNQPTTLSNSGVLPECKGERVDVMVRLGLLKLASGIEGLTQEAAPETLKLNFQRLRNVQSQLQKIIVICTRFIAIPMCDLYLQ</sequence>
<organism evidence="4">
    <name type="scientific">Anthurium amnicola</name>
    <dbReference type="NCBI Taxonomy" id="1678845"/>
    <lineage>
        <taxon>Eukaryota</taxon>
        <taxon>Viridiplantae</taxon>
        <taxon>Streptophyta</taxon>
        <taxon>Embryophyta</taxon>
        <taxon>Tracheophyta</taxon>
        <taxon>Spermatophyta</taxon>
        <taxon>Magnoliopsida</taxon>
        <taxon>Liliopsida</taxon>
        <taxon>Araceae</taxon>
        <taxon>Pothoideae</taxon>
        <taxon>Potheae</taxon>
        <taxon>Anthurium</taxon>
    </lineage>
</organism>
<keyword evidence="2" id="KW-0175">Coiled coil</keyword>
<evidence type="ECO:0000313" key="4">
    <source>
        <dbReference type="EMBL" id="JAT57122.1"/>
    </source>
</evidence>
<dbReference type="EMBL" id="GDJX01010814">
    <property type="protein sequence ID" value="JAT57122.1"/>
    <property type="molecule type" value="Transcribed_RNA"/>
</dbReference>
<feature type="compositionally biased region" description="Polar residues" evidence="3">
    <location>
        <begin position="923"/>
        <end position="932"/>
    </location>
</feature>
<accession>A0A1D1YR82</accession>
<dbReference type="GO" id="GO:0007165">
    <property type="term" value="P:signal transduction"/>
    <property type="evidence" value="ECO:0007669"/>
    <property type="project" value="TreeGrafter"/>
</dbReference>
<feature type="compositionally biased region" description="Low complexity" evidence="3">
    <location>
        <begin position="941"/>
        <end position="962"/>
    </location>
</feature>
<comment type="similarity">
    <text evidence="1">Belongs to the TCP11 family.</text>
</comment>
<feature type="region of interest" description="Disordered" evidence="3">
    <location>
        <begin position="385"/>
        <end position="405"/>
    </location>
</feature>
<feature type="region of interest" description="Disordered" evidence="3">
    <location>
        <begin position="917"/>
        <end position="962"/>
    </location>
</feature>
<protein>
    <submittedName>
        <fullName evidence="4">T-complex protein 11</fullName>
    </submittedName>
</protein>
<dbReference type="InterPro" id="IPR008862">
    <property type="entry name" value="Tcp11"/>
</dbReference>
<evidence type="ECO:0000256" key="1">
    <source>
        <dbReference type="ARBA" id="ARBA00010954"/>
    </source>
</evidence>
<dbReference type="PANTHER" id="PTHR12832:SF11">
    <property type="entry name" value="LD23868P"/>
    <property type="match status" value="1"/>
</dbReference>
<name>A0A1D1YR82_9ARAE</name>
<dbReference type="AlphaFoldDB" id="A0A1D1YR82"/>
<evidence type="ECO:0000256" key="2">
    <source>
        <dbReference type="SAM" id="Coils"/>
    </source>
</evidence>
<gene>
    <name evidence="4" type="primary">TCP11_0</name>
    <name evidence="4" type="ORF">g.125966</name>
</gene>
<feature type="region of interest" description="Disordered" evidence="3">
    <location>
        <begin position="653"/>
        <end position="680"/>
    </location>
</feature>
<proteinExistence type="inferred from homology"/>
<feature type="coiled-coil region" evidence="2">
    <location>
        <begin position="244"/>
        <end position="271"/>
    </location>
</feature>
<dbReference type="Pfam" id="PF05794">
    <property type="entry name" value="Tcp11"/>
    <property type="match status" value="1"/>
</dbReference>
<evidence type="ECO:0000256" key="3">
    <source>
        <dbReference type="SAM" id="MobiDB-lite"/>
    </source>
</evidence>